<accession>A0A433A1G4</accession>
<dbReference type="EMBL" id="RBNI01020763">
    <property type="protein sequence ID" value="RUO96528.1"/>
    <property type="molecule type" value="Genomic_DNA"/>
</dbReference>
<organism evidence="1 2">
    <name type="scientific">Jimgerdemannia flammicorona</name>
    <dbReference type="NCBI Taxonomy" id="994334"/>
    <lineage>
        <taxon>Eukaryota</taxon>
        <taxon>Fungi</taxon>
        <taxon>Fungi incertae sedis</taxon>
        <taxon>Mucoromycota</taxon>
        <taxon>Mucoromycotina</taxon>
        <taxon>Endogonomycetes</taxon>
        <taxon>Endogonales</taxon>
        <taxon>Endogonaceae</taxon>
        <taxon>Jimgerdemannia</taxon>
    </lineage>
</organism>
<evidence type="ECO:0000313" key="1">
    <source>
        <dbReference type="EMBL" id="RUO96528.1"/>
    </source>
</evidence>
<reference evidence="1 2" key="1">
    <citation type="journal article" date="2018" name="New Phytol.">
        <title>Phylogenomics of Endogonaceae and evolution of mycorrhizas within Mucoromycota.</title>
        <authorList>
            <person name="Chang Y."/>
            <person name="Desiro A."/>
            <person name="Na H."/>
            <person name="Sandor L."/>
            <person name="Lipzen A."/>
            <person name="Clum A."/>
            <person name="Barry K."/>
            <person name="Grigoriev I.V."/>
            <person name="Martin F.M."/>
            <person name="Stajich J.E."/>
            <person name="Smith M.E."/>
            <person name="Bonito G."/>
            <person name="Spatafora J.W."/>
        </authorList>
    </citation>
    <scope>NUCLEOTIDE SEQUENCE [LARGE SCALE GENOMIC DNA]</scope>
    <source>
        <strain evidence="1 2">GMNB39</strain>
    </source>
</reference>
<evidence type="ECO:0000313" key="2">
    <source>
        <dbReference type="Proteomes" id="UP000268093"/>
    </source>
</evidence>
<protein>
    <submittedName>
        <fullName evidence="1">Uncharacterized protein</fullName>
    </submittedName>
</protein>
<dbReference type="GO" id="GO:0070681">
    <property type="term" value="P:glutaminyl-tRNAGln biosynthesis via transamidation"/>
    <property type="evidence" value="ECO:0007669"/>
    <property type="project" value="TreeGrafter"/>
</dbReference>
<dbReference type="GO" id="GO:0030956">
    <property type="term" value="C:glutamyl-tRNA(Gln) amidotransferase complex"/>
    <property type="evidence" value="ECO:0007669"/>
    <property type="project" value="TreeGrafter"/>
</dbReference>
<dbReference type="Proteomes" id="UP000268093">
    <property type="component" value="Unassembled WGS sequence"/>
</dbReference>
<sequence length="445" mass="49889">GFESITGDPEDLTGLRIGIPQEYFVSELDPAIAQLWCDSIAHLRDRGATIVPHRIPHNQLIQLPSPPILQNYFLQAQKVRRLVQQDFDHVFLFPNPVHHHPSTAGTGPGVHVLLSPAANSTAPKIHDCFPSADGTSNAKNPADACVGDVMTVPACLAGFQPLWFHSACRHQTGTPGRRCIQHSILWRIGTPTPNRNLQRRSIHHHLLSPAPITRFILSINHPARPPSADHTLSDRHPTFGTAPWWRSAQPHGGVRIPSSWFPHTLTVVFGTASWWSLSPTASAHPVIGGEEAIAHKFPPALSIRTRSANVPPSPVVFPGRGCRMNPWPRNVSRHDKHVQVTRIEERRLLTAIEQTHLHAQLLYTTPRRTMSRLLSMLRASDDGEPENAYLLLKQLLTVAVSLCRHRNLSRRIYDFYDLRPDKGNVWQPPTIFLTEILNRFEYSVT</sequence>
<dbReference type="PANTHER" id="PTHR11895">
    <property type="entry name" value="TRANSAMIDASE"/>
    <property type="match status" value="1"/>
</dbReference>
<dbReference type="Gene3D" id="3.90.1300.10">
    <property type="entry name" value="Amidase signature (AS) domain"/>
    <property type="match status" value="1"/>
</dbReference>
<comment type="caution">
    <text evidence="1">The sequence shown here is derived from an EMBL/GenBank/DDBJ whole genome shotgun (WGS) entry which is preliminary data.</text>
</comment>
<dbReference type="InterPro" id="IPR036928">
    <property type="entry name" value="AS_sf"/>
</dbReference>
<feature type="non-terminal residue" evidence="1">
    <location>
        <position position="1"/>
    </location>
</feature>
<dbReference type="InterPro" id="IPR000120">
    <property type="entry name" value="Amidase"/>
</dbReference>
<dbReference type="OrthoDB" id="421993at2759"/>
<keyword evidence="2" id="KW-1185">Reference proteome</keyword>
<proteinExistence type="predicted"/>
<name>A0A433A1G4_9FUNG</name>
<dbReference type="GO" id="GO:0005739">
    <property type="term" value="C:mitochondrion"/>
    <property type="evidence" value="ECO:0007669"/>
    <property type="project" value="TreeGrafter"/>
</dbReference>
<gene>
    <name evidence="1" type="ORF">BC936DRAFT_141877</name>
</gene>
<dbReference type="SUPFAM" id="SSF75304">
    <property type="entry name" value="Amidase signature (AS) enzymes"/>
    <property type="match status" value="1"/>
</dbReference>
<dbReference type="GO" id="GO:0050567">
    <property type="term" value="F:glutaminyl-tRNA synthase (glutamine-hydrolyzing) activity"/>
    <property type="evidence" value="ECO:0007669"/>
    <property type="project" value="TreeGrafter"/>
</dbReference>
<dbReference type="PANTHER" id="PTHR11895:SF7">
    <property type="entry name" value="GLUTAMYL-TRNA(GLN) AMIDOTRANSFERASE SUBUNIT A, MITOCHONDRIAL"/>
    <property type="match status" value="1"/>
</dbReference>
<dbReference type="GO" id="GO:0032543">
    <property type="term" value="P:mitochondrial translation"/>
    <property type="evidence" value="ECO:0007669"/>
    <property type="project" value="TreeGrafter"/>
</dbReference>
<dbReference type="AlphaFoldDB" id="A0A433A1G4"/>